<proteinExistence type="inferred from homology"/>
<keyword evidence="3" id="KW-1185">Reference proteome</keyword>
<dbReference type="RefSeq" id="WP_193498688.1">
    <property type="nucleotide sequence ID" value="NZ_CP063169.1"/>
</dbReference>
<name>A0A7M1SZ70_9MICO</name>
<gene>
    <name evidence="2" type="ORF">IM660_07310</name>
</gene>
<dbReference type="EMBL" id="CP063169">
    <property type="protein sequence ID" value="QOR72042.1"/>
    <property type="molecule type" value="Genomic_DNA"/>
</dbReference>
<dbReference type="KEGG" id="halt:IM660_07310"/>
<dbReference type="InterPro" id="IPR005552">
    <property type="entry name" value="Scramblase"/>
</dbReference>
<dbReference type="InterPro" id="IPR025659">
    <property type="entry name" value="Tubby-like_C"/>
</dbReference>
<evidence type="ECO:0000313" key="3">
    <source>
        <dbReference type="Proteomes" id="UP000593758"/>
    </source>
</evidence>
<dbReference type="Pfam" id="PF04525">
    <property type="entry name" value="LOR"/>
    <property type="match status" value="1"/>
</dbReference>
<dbReference type="AlphaFoldDB" id="A0A7M1SZ70"/>
<sequence length="182" mass="20008">MTLLAHQRLVVDQVTNFMSNDFAIADAQGQQIGHIETGGSALSRFFMGSRELTVFDGPGKPLLHLKDTVTFGRDRMEILDGHGQPLAHMVKRIAFFRTRVTIELDGAPLELTGNLWGFDFTLSGPRGLMATVARNWAGMGRALLGHSRYIVDLSPDLAPRERQAVLGAVIALDLIRKKQDNG</sequence>
<dbReference type="PANTHER" id="PTHR23248:SF9">
    <property type="entry name" value="PHOSPHOLIPID SCRAMBLASE"/>
    <property type="match status" value="1"/>
</dbReference>
<protein>
    <recommendedName>
        <fullName evidence="4">Scramblase</fullName>
    </recommendedName>
</protein>
<dbReference type="Gene3D" id="2.40.160.200">
    <property type="entry name" value="LURP1-related"/>
    <property type="match status" value="1"/>
</dbReference>
<dbReference type="SUPFAM" id="SSF54518">
    <property type="entry name" value="Tubby C-terminal domain-like"/>
    <property type="match status" value="1"/>
</dbReference>
<evidence type="ECO:0008006" key="4">
    <source>
        <dbReference type="Google" id="ProtNLM"/>
    </source>
</evidence>
<dbReference type="GO" id="GO:0017128">
    <property type="term" value="F:phospholipid scramblase activity"/>
    <property type="evidence" value="ECO:0007669"/>
    <property type="project" value="InterPro"/>
</dbReference>
<dbReference type="InterPro" id="IPR007612">
    <property type="entry name" value="LOR"/>
</dbReference>
<reference evidence="2 3" key="1">
    <citation type="submission" date="2020-10" db="EMBL/GenBank/DDBJ databases">
        <title>Haloactinobacterium sp. RN3S43, a bacterium isolated from saline soil.</title>
        <authorList>
            <person name="Sun J.-Q."/>
        </authorList>
    </citation>
    <scope>NUCLEOTIDE SEQUENCE [LARGE SCALE GENOMIC DNA]</scope>
    <source>
        <strain evidence="2 3">RN3S43</strain>
    </source>
</reference>
<evidence type="ECO:0000256" key="1">
    <source>
        <dbReference type="ARBA" id="ARBA00005437"/>
    </source>
</evidence>
<organism evidence="2 3">
    <name type="scientific">Ruania alkalisoli</name>
    <dbReference type="NCBI Taxonomy" id="2779775"/>
    <lineage>
        <taxon>Bacteria</taxon>
        <taxon>Bacillati</taxon>
        <taxon>Actinomycetota</taxon>
        <taxon>Actinomycetes</taxon>
        <taxon>Micrococcales</taxon>
        <taxon>Ruaniaceae</taxon>
        <taxon>Ruania</taxon>
    </lineage>
</organism>
<comment type="similarity">
    <text evidence="1">Belongs to the LOR family.</text>
</comment>
<evidence type="ECO:0000313" key="2">
    <source>
        <dbReference type="EMBL" id="QOR72042.1"/>
    </source>
</evidence>
<dbReference type="Proteomes" id="UP000593758">
    <property type="component" value="Chromosome"/>
</dbReference>
<dbReference type="InterPro" id="IPR038595">
    <property type="entry name" value="LOR_sf"/>
</dbReference>
<dbReference type="GO" id="GO:0005886">
    <property type="term" value="C:plasma membrane"/>
    <property type="evidence" value="ECO:0007669"/>
    <property type="project" value="TreeGrafter"/>
</dbReference>
<dbReference type="PANTHER" id="PTHR23248">
    <property type="entry name" value="PHOSPHOLIPID SCRAMBLASE-RELATED"/>
    <property type="match status" value="1"/>
</dbReference>
<accession>A0A7M1SZ70</accession>